<keyword evidence="7" id="KW-1185">Reference proteome</keyword>
<sequence>MMTAWRAGFGIGLSLIVAIGAQNAFVLRQGLLGRHVWAVVLICVLSDAALIVFGVTGFAHLTNRFPGLDMVLRLGGALFLVLFGAMSLRSAWRGDSVLEAAGQTVSGLGRTIGVCMALTWGNPHVYVDTVLLLGAVSADFEDKRAFAIGAITASTLFFILLGFGARWLRGLFRTARSWQILDVVVALIMWAIAARLLFWS</sequence>
<comment type="subcellular location">
    <subcellularLocation>
        <location evidence="1">Cell membrane</location>
        <topology evidence="1">Multi-pass membrane protein</topology>
    </subcellularLocation>
</comment>
<keyword evidence="2" id="KW-1003">Cell membrane</keyword>
<dbReference type="PANTHER" id="PTHR30086:SF20">
    <property type="entry name" value="ARGININE EXPORTER PROTEIN ARGO-RELATED"/>
    <property type="match status" value="1"/>
</dbReference>
<accession>A0A418SJJ5</accession>
<dbReference type="PANTHER" id="PTHR30086">
    <property type="entry name" value="ARGININE EXPORTER PROTEIN ARGO"/>
    <property type="match status" value="1"/>
</dbReference>
<evidence type="ECO:0000256" key="3">
    <source>
        <dbReference type="ARBA" id="ARBA00022692"/>
    </source>
</evidence>
<dbReference type="GO" id="GO:0005886">
    <property type="term" value="C:plasma membrane"/>
    <property type="evidence" value="ECO:0007669"/>
    <property type="project" value="UniProtKB-SubCell"/>
</dbReference>
<keyword evidence="4" id="KW-1133">Transmembrane helix</keyword>
<dbReference type="KEGG" id="palw:PSAL_031600"/>
<proteinExistence type="predicted"/>
<reference evidence="6 7" key="1">
    <citation type="submission" date="2020-08" db="EMBL/GenBank/DDBJ databases">
        <title>Genome sequence of Rhodobacteraceae bacterium Lw-13e.</title>
        <authorList>
            <person name="Poehlein A."/>
            <person name="Wolter L."/>
            <person name="Daniel R."/>
            <person name="Brinkhoff T."/>
        </authorList>
    </citation>
    <scope>NUCLEOTIDE SEQUENCE [LARGE SCALE GENOMIC DNA]</scope>
    <source>
        <strain evidence="6 7">Lw-13e</strain>
    </source>
</reference>
<name>A0A418SJJ5_9RHOB</name>
<evidence type="ECO:0000256" key="5">
    <source>
        <dbReference type="ARBA" id="ARBA00023136"/>
    </source>
</evidence>
<dbReference type="InterPro" id="IPR001123">
    <property type="entry name" value="LeuE-type"/>
</dbReference>
<evidence type="ECO:0000313" key="7">
    <source>
        <dbReference type="Proteomes" id="UP000283786"/>
    </source>
</evidence>
<evidence type="ECO:0000256" key="1">
    <source>
        <dbReference type="ARBA" id="ARBA00004651"/>
    </source>
</evidence>
<keyword evidence="3" id="KW-0812">Transmembrane</keyword>
<evidence type="ECO:0000313" key="6">
    <source>
        <dbReference type="EMBL" id="QPM91898.1"/>
    </source>
</evidence>
<evidence type="ECO:0000256" key="4">
    <source>
        <dbReference type="ARBA" id="ARBA00022989"/>
    </source>
</evidence>
<dbReference type="Proteomes" id="UP000283786">
    <property type="component" value="Chromosome"/>
</dbReference>
<evidence type="ECO:0000256" key="2">
    <source>
        <dbReference type="ARBA" id="ARBA00022475"/>
    </source>
</evidence>
<dbReference type="GO" id="GO:0015171">
    <property type="term" value="F:amino acid transmembrane transporter activity"/>
    <property type="evidence" value="ECO:0007669"/>
    <property type="project" value="TreeGrafter"/>
</dbReference>
<keyword evidence="5" id="KW-0472">Membrane</keyword>
<dbReference type="AlphaFoldDB" id="A0A418SJJ5"/>
<gene>
    <name evidence="6" type="primary">argO</name>
    <name evidence="6" type="ORF">PSAL_031600</name>
</gene>
<dbReference type="EMBL" id="CP060436">
    <property type="protein sequence ID" value="QPM91898.1"/>
    <property type="molecule type" value="Genomic_DNA"/>
</dbReference>
<dbReference type="Pfam" id="PF01810">
    <property type="entry name" value="LysE"/>
    <property type="match status" value="1"/>
</dbReference>
<organism evidence="6 7">
    <name type="scientific">Pseudooceanicola algae</name>
    <dbReference type="NCBI Taxonomy" id="1537215"/>
    <lineage>
        <taxon>Bacteria</taxon>
        <taxon>Pseudomonadati</taxon>
        <taxon>Pseudomonadota</taxon>
        <taxon>Alphaproteobacteria</taxon>
        <taxon>Rhodobacterales</taxon>
        <taxon>Paracoccaceae</taxon>
        <taxon>Pseudooceanicola</taxon>
    </lineage>
</organism>
<protein>
    <submittedName>
        <fullName evidence="6">Arginine exporter protein ArgO</fullName>
    </submittedName>
</protein>